<feature type="domain" description="DUF5801" evidence="3">
    <location>
        <begin position="666"/>
        <end position="825"/>
    </location>
</feature>
<dbReference type="NCBIfam" id="TIGR03660">
    <property type="entry name" value="T1SS_rpt_143"/>
    <property type="match status" value="1"/>
</dbReference>
<feature type="domain" description="DUF5801" evidence="3">
    <location>
        <begin position="413"/>
        <end position="574"/>
    </location>
</feature>
<feature type="compositionally biased region" description="Polar residues" evidence="1">
    <location>
        <begin position="369"/>
        <end position="389"/>
    </location>
</feature>
<reference evidence="5" key="3">
    <citation type="submission" date="2020-05" db="EMBL/GenBank/DDBJ databases">
        <title>Complete genome sequence of Bradyrhizobium diazoefficiens XF4 isolated from soybean nodule.</title>
        <authorList>
            <person name="Noda R."/>
            <person name="Kakizaki K."/>
            <person name="Minamisawa K."/>
        </authorList>
    </citation>
    <scope>NUCLEOTIDE SEQUENCE</scope>
    <source>
        <strain evidence="5">XF4</strain>
    </source>
</reference>
<dbReference type="InterPro" id="IPR018511">
    <property type="entry name" value="Hemolysin-typ_Ca-bd_CS"/>
</dbReference>
<name>A0A809ZC62_9BRAD</name>
<dbReference type="PRINTS" id="PR00313">
    <property type="entry name" value="CABNDNGRPT"/>
</dbReference>
<dbReference type="InterPro" id="IPR010221">
    <property type="entry name" value="VCBS_dom"/>
</dbReference>
<protein>
    <submittedName>
        <fullName evidence="5">Uncharacterized protein</fullName>
    </submittedName>
</protein>
<feature type="domain" description="DUF5801" evidence="3">
    <location>
        <begin position="903"/>
        <end position="1050"/>
    </location>
</feature>
<dbReference type="NCBIfam" id="TIGR01965">
    <property type="entry name" value="VCBS_repeat"/>
    <property type="match status" value="1"/>
</dbReference>
<dbReference type="Gene3D" id="2.60.40.10">
    <property type="entry name" value="Immunoglobulins"/>
    <property type="match status" value="1"/>
</dbReference>
<feature type="domain" description="DUF5801" evidence="3">
    <location>
        <begin position="1306"/>
        <end position="1421"/>
    </location>
</feature>
<feature type="region of interest" description="Disordered" evidence="1">
    <location>
        <begin position="611"/>
        <end position="641"/>
    </location>
</feature>
<reference evidence="6" key="2">
    <citation type="submission" date="2020-05" db="EMBL/GenBank/DDBJ databases">
        <title>Complete genome sequence of Bradyrhizobium diazoefficiens XF10 isolated from soybean nodule.</title>
        <authorList>
            <person name="Noda R."/>
            <person name="Kakizaki K."/>
            <person name="Minamisawa K."/>
        </authorList>
    </citation>
    <scope>NUCLEOTIDE SEQUENCE</scope>
    <source>
        <strain evidence="6">XF10</strain>
    </source>
</reference>
<dbReference type="SUPFAM" id="SSF51120">
    <property type="entry name" value="beta-Roll"/>
    <property type="match status" value="2"/>
</dbReference>
<evidence type="ECO:0000313" key="5">
    <source>
        <dbReference type="EMBL" id="BCE49525.1"/>
    </source>
</evidence>
<evidence type="ECO:0000313" key="4">
    <source>
        <dbReference type="EMBL" id="BCE23262.1"/>
    </source>
</evidence>
<evidence type="ECO:0000259" key="3">
    <source>
        <dbReference type="Pfam" id="PF19116"/>
    </source>
</evidence>
<dbReference type="PROSITE" id="PS00330">
    <property type="entry name" value="HEMOLYSIN_CALCIUM"/>
    <property type="match status" value="3"/>
</dbReference>
<dbReference type="InterPro" id="IPR040853">
    <property type="entry name" value="RapA2_cadherin-like"/>
</dbReference>
<feature type="domain" description="RapA2 cadherin-like" evidence="2">
    <location>
        <begin position="3353"/>
        <end position="3446"/>
    </location>
</feature>
<dbReference type="EMBL" id="AP023099">
    <property type="protein sequence ID" value="BCE93036.1"/>
    <property type="molecule type" value="Genomic_DNA"/>
</dbReference>
<dbReference type="RefSeq" id="WP_304564368.1">
    <property type="nucleotide sequence ID" value="NZ_CP124748.1"/>
</dbReference>
<dbReference type="EMBL" id="AP023091">
    <property type="protein sequence ID" value="BCE23262.1"/>
    <property type="molecule type" value="Genomic_DNA"/>
</dbReference>
<dbReference type="Pfam" id="PF17803">
    <property type="entry name" value="Cadherin_4"/>
    <property type="match status" value="1"/>
</dbReference>
<feature type="region of interest" description="Disordered" evidence="1">
    <location>
        <begin position="3621"/>
        <end position="3644"/>
    </location>
</feature>
<feature type="region of interest" description="Disordered" evidence="1">
    <location>
        <begin position="1270"/>
        <end position="1291"/>
    </location>
</feature>
<feature type="region of interest" description="Disordered" evidence="1">
    <location>
        <begin position="360"/>
        <end position="389"/>
    </location>
</feature>
<dbReference type="InterPro" id="IPR001343">
    <property type="entry name" value="Hemolysn_Ca-bd"/>
</dbReference>
<proteinExistence type="predicted"/>
<feature type="domain" description="DUF5801" evidence="3">
    <location>
        <begin position="1719"/>
        <end position="1840"/>
    </location>
</feature>
<dbReference type="InterPro" id="IPR011049">
    <property type="entry name" value="Serralysin-like_metalloprot_C"/>
</dbReference>
<organism evidence="5">
    <name type="scientific">Bradyrhizobium diazoefficiens</name>
    <dbReference type="NCBI Taxonomy" id="1355477"/>
    <lineage>
        <taxon>Bacteria</taxon>
        <taxon>Pseudomonadati</taxon>
        <taxon>Pseudomonadota</taxon>
        <taxon>Alphaproteobacteria</taxon>
        <taxon>Hyphomicrobiales</taxon>
        <taxon>Nitrobacteraceae</taxon>
        <taxon>Bradyrhizobium</taxon>
    </lineage>
</organism>
<evidence type="ECO:0000256" key="1">
    <source>
        <dbReference type="SAM" id="MobiDB-lite"/>
    </source>
</evidence>
<gene>
    <name evidence="6" type="ORF">XF10B_58340</name>
    <name evidence="4" type="ORF">XF1B_59430</name>
    <name evidence="5" type="ORF">XF4B_58740</name>
</gene>
<evidence type="ECO:0000259" key="2">
    <source>
        <dbReference type="Pfam" id="PF17803"/>
    </source>
</evidence>
<dbReference type="EMBL" id="AP023094">
    <property type="protein sequence ID" value="BCE49525.1"/>
    <property type="molecule type" value="Genomic_DNA"/>
</dbReference>
<feature type="domain" description="DUF5801" evidence="3">
    <location>
        <begin position="1072"/>
        <end position="1245"/>
    </location>
</feature>
<dbReference type="Pfam" id="PF19116">
    <property type="entry name" value="DUF5801"/>
    <property type="match status" value="7"/>
</dbReference>
<dbReference type="InterPro" id="IPR043824">
    <property type="entry name" value="DUF5801"/>
</dbReference>
<dbReference type="InterPro" id="IPR019959">
    <property type="entry name" value="T1SS-143_rpt-cont_dom"/>
</dbReference>
<feature type="domain" description="DUF5801" evidence="3">
    <location>
        <begin position="174"/>
        <end position="322"/>
    </location>
</feature>
<feature type="compositionally biased region" description="Polar residues" evidence="1">
    <location>
        <begin position="620"/>
        <end position="638"/>
    </location>
</feature>
<reference evidence="4" key="1">
    <citation type="submission" date="2020-05" db="EMBL/GenBank/DDBJ databases">
        <title>Complete genome sequence of Bradyrhizobium diazoefficiens XF1 isolated from soybean nodule.</title>
        <authorList>
            <person name="Noda R."/>
            <person name="Kakizaki K."/>
            <person name="Minamisawa K."/>
        </authorList>
    </citation>
    <scope>NUCLEOTIDE SEQUENCE</scope>
    <source>
        <strain evidence="4">XF1</strain>
    </source>
</reference>
<dbReference type="GO" id="GO:0005509">
    <property type="term" value="F:calcium ion binding"/>
    <property type="evidence" value="ECO:0007669"/>
    <property type="project" value="InterPro"/>
</dbReference>
<evidence type="ECO:0000313" key="6">
    <source>
        <dbReference type="EMBL" id="BCE93036.1"/>
    </source>
</evidence>
<dbReference type="Pfam" id="PF00353">
    <property type="entry name" value="HemolysinCabind"/>
    <property type="match status" value="2"/>
</dbReference>
<accession>A0A809ZC62</accession>
<dbReference type="Pfam" id="PF17963">
    <property type="entry name" value="Big_9"/>
    <property type="match status" value="5"/>
</dbReference>
<sequence length="4053" mass="408161">MVVHLGYDQKVKLDFSAIANEKITLVHVGEKLIILFDNKSTITVDPVFDSRHDDQHLLSIELAPGRDVNVQEFASLFPITTDQSVLPAAGDGNGNAQGSGANFSNAAVDTLNAGNPLDLLGQEQLGNFVLNPETFAGLPATTPPSAGFTLSDTIVIHDETVNVQILNGANDQPSAGLPAVFSAVGLIGWAQSAVSEIASSSVGFGSGGTGTIAYALTTSTGAAFAGVDSGLQATVTGNEIFLFTEGNLVVGREGAGGVADPNGAVAFQLYLDPASLKLDVAQYEAIKHGTASAPDTSEGAQLGDVVFVQQTVTDGSGNTATALSTGSLGVSFLDDGPTVTRGEGSEQPSIGLLNLDETIGHEDSPLTDRYNTGETESNGVTPNGTLDDTGVTTITVSTAPTQGQAIGELSTPAGGLANLFPAALVDFGTDGPGPDGGVSNVLKLVLSSETVGTNLTATALAGTSLAGLDAAARSIVLVQVNDTTIEGRIVGDGVANNGDEYVAFRISLVDASDPATAHITVDQFLAIDHGGSEDPSVFDEQIFLHLAGTDALGLQLTTTVTDGDGDQASSTVQVNLIGSENSFIAFDDDGPMITREEGEHPTSPGLLNLDETIAHGDSPQPDTYNVGESESGFGPSNGTADDKAATVTVAIHPTQGQAIGELSTTAGALAELFDTAVVDFGTDGPGAEGGISNVLKLVLSGDTVDTNLTATALVGTPLENLTAAQRAIVLVQVDDNTLEGRIVGDGAAEHEYVAFRITLDDATDPSGATITVDQFLPIDHGGSENPSQFDEQTILHLVGNGTLNLELTTTATDGDGDQTSSSVQVTLIGNERSFIAFDDDGPTVAASETKGFAVVHDETLLLQSPPFGDDNDILFAPVFNGVSNPGHDPQVLFGLPIGYAQSNVAALTIDNVNFGTDGAAKTGAQLFSLTLTDAQGQSTTGPIDSNLATTEGREIFLFLENGLIVGRYDGGDPGNDVTSTNDPAAFAIAIDPVNGKVSVVQYVSLHHNSADIGGDIDEAVSLAGARGQVKATVTVTDGDGDRASASANIGGGIQFEDDGPLVAATLSRNFGVTADETPGNQASDVAGPLQIFAGVQNPGVDPDEPGSPLAYATSSGAALSILPYFGVDGPDPAAAITYSLELKSSNSGVTLTDGTAISLSLDSAGRVIGTVGTDNVHPELSGMTAFAVAIDPVSGKVSVVEYLSLHHSSTSNPNDQVSLAAGSISAVVTIKDGDGDTASASADISSKIHFNDDGPTLISETSINANVDEDGLHAGLSDSNPDLIGPPSEVTGTNSAVATSATYGQLDALVDFGADGFGSFGLKTMPNGPQDSGLTSKGGHILIVTDANGLHAYVETGASGFDAGDREVFTLTVGADGSYAFALHDQVDHPALDEAPGDNTENTLVIDLSSYVTATDGDGDSIPLGSGAFTVTVLDDIPVITARPPTETEVTTTETFTYTLQAGNTDIRAMDGQNNHDIVLTGIDLNANDDSVNTTGSKIGVGNGQIIDGFDNQPLSGPEILTMAFFDNVSITGNPQSPTVSHGSAYSVNTASFSIDVAEAKNVETAVVFISATEGGNFVDLTFTVNGSPVGATAVFDGNTHVQIGYVLDGVPDLSTVKVIGSTAFDTLNVGNYDNFQFNSSASGDPQTLTDGNSFKVYGIESTIVTTTTVTETFKVSEDESAGVNSLPDPNPANDTSDVPPAAIFEANAIGYAKSASSVLDFGSLFTGKVGADEPGTYSFAVTDKNGNALTGVDSGLTTLDGTHILLTTEQSGAVVGMAGQTEVFRVYADSTGYVWIAQYQAIHNDVAGSSQAAYDDIATVTADLHLKGSLTDFDGDTTSVVSPVALNIQFQDDGPLAVNDFDSVAHGDLVATGNVITGHDIPGGDSNATDGVADSAGTDGAKITEVAGVTTVTTPNGANDFVIAGQFGTLTINEHGDYTYTRFNGSPVVGNDVFTYTLTDGDGDFSTAKLTINVTDNGVLITGIGAQGGDETVDEANLPGGSSPNTPALTQTGTFTINAADGLDSLVIDSHTVISGGVFTGGTFVTSLGNTLSITGFDGTHVSYSYTLVTNEAHLPGQGANSLIESFAITATDTDGDAAISSLTISIVDDVPTAVADTDSVAAGSYGAATGNVLTGGTDLLDANTTDGVADTQGADGATVVGVAATNTDVNLDSVLTVGSAIQGSYGKLTVNADGSYSYVRDAGTAGGVDDVFTYTIKDGDGDQSHTTLTIHIGDSGVTTNVTAGGQVFEAGLPARGLEPAGSNSGSDSETTTGSITYTAADGPASVTIDGVAVAAVGQSFVHTNGTLTITSIAAGSIGYSYTLTDNTSGDATTDTFAVVVTDKDGDHDDKTLTISIVDDVPTAVADTDSVAAGSYGAATGNVLTGGTDLLDANTTDGVADTQGADGATVVGVAATNTDVNLDSVLTVGSAIQGSYGKLTVNADGSYSYVRDAGTAGGVDDVFTYTIKDGDGDQSHTTLTIHIGDSGVTTNVTAGGQVFEAGLPARGLEPAGSNSGSDSETTTGSITYTAADGPASVTIDGVAVAAVGQSFVHTNGTLTITSIAAGSIGYSYTLTDNTSGDATTDTFAVVVTDKDGDHDDKTLTISIVDDVPTAVADTDSVAAGSYGAATGNVLTGGTDLLDANTTDGVADTQGADGATVVGVAATNTDVNLDSVLTVGSAIQGSYGKLTVNADGSYSYVRDAGTAGGVDDVFTYTIKDGDGDQSHTTLTIHIGDSGVTTNVTAGGQVFEAGLPARGLEPAGSNSGSDSETTTGSITYTAADGPASVTIDGVAVAAVGQSFVHTNGTLTITSIAAGSIGYSYTLTDNTSGDATTDTFAVVVTDKDGDHDDKTLTISIVDDVPTAVADTDSVAAGSYGAATGNVLTGGTDLLDANTTDGVADTQGADGATVVGVAATNTDVNLDSVLTVGSAIQGSYGKLTVNADGSYSYVRDAGTAGGVDDVFTYTIKDGDGDQSHTTLTIHIGDSGVTTNVTAGGQVFEAGLPARGLEPAGSNSGSDSETTTGSITYTAADGPASVTIDGVAVAAVGQSFVHTNGTLTITSIAAGSIGYSYTLTDNTSGDATTDTFAVVVTDKDGDHDDKTLTISIVDDVPTAVADTDSVAAGSYGAATGNVLTGGTDLLDANTTDGVADTQGADGATVVGVAATNTDVNLDSVLTVGSAIQGSYGKLTVNADGSYSYVRDAGTAGGVDDVFTYTIKDGDGDQSHTTLTIHIGDSGVTTNVTAGGQVFEAGLPARGLEPAGSNSGSDSETTTGSITYTAADGPASVTIDGVAVAAVGQSFVHTNGTLTITSIAAGSIGYSYTLTDNTSGDATTDTFAVVVTDKDGDHDDKTLTISIVDDVPTAVADTDSVTEDGPLVATGNVLTGGADLLDANTTDGVADTQGADGASVFAVTSANLGTSGTIGVSFAGQYGTLVINANGTYTYTLNNGLAAVQNLNMGQTLQDKFTYTIQDGDGDQSATDLTITVNGVNDNVAPVVANTENWVPSDPAQETATAPGYANGYPLLVQLPTDANGDNLVVTSTGTVPAGIYYYNGSSYAALTAGIVLYDPSSGINFLDDLVYRPTSSTSDTINQSLSLDVYDGTAHVAQTVGIHEVASTHTPTDTQQLGSVNDPLTSGSGQFSGFHPSQATVDGIVSNPNGATIVVYTDFQKQPNDIPIPADEQNPGAYNDNSAGSHREQEVQVELVIGTNHFVIVEADTTSAKFEQSWFYDSSTGLMKATVDFDHVYLLDGSGNPTTATLADYMITHPPLATDSWTLSFTDNAGGSYQARLAQFQFFTHDPGDPGIVVDGSATLADQIYGTSGKDSLSGHGGDDIILGRGGDDVLSGGLGNDTLDGGSGNDTANYLDAGGSVSVDLNITTPQTTGGAGTDTLVSIENLIGSNFGDVLMGDVNSNSLSGGAGDDTLTGRGGIDTLAGGTGADKFHYNGPSDAGPGLGNPDRILDFALAEGDVFEISAAGFGGGLLNGTDASGKFSASGNDTFASGAERFHFNTATHTLLYDADGSGGASAAIALAVLENGATVDAAHIKIVA</sequence>
<dbReference type="InterPro" id="IPR013783">
    <property type="entry name" value="Ig-like_fold"/>
</dbReference>